<keyword evidence="7" id="KW-1185">Reference proteome</keyword>
<protein>
    <recommendedName>
        <fullName evidence="3">NmrA-like family domain-containing protein 1</fullName>
    </recommendedName>
</protein>
<keyword evidence="2" id="KW-0521">NADP</keyword>
<dbReference type="Gene3D" id="3.90.25.10">
    <property type="entry name" value="UDP-galactose 4-epimerase, domain 1"/>
    <property type="match status" value="1"/>
</dbReference>
<name>A0A5F9CTH4_RABIT</name>
<dbReference type="PANTHER" id="PTHR42748:SF10">
    <property type="entry name" value="NMRA-LIKE DOMAIN-CONTAINING PROTEIN"/>
    <property type="match status" value="1"/>
</dbReference>
<dbReference type="PANTHER" id="PTHR42748">
    <property type="entry name" value="NITROGEN METABOLITE REPRESSION PROTEIN NMRA FAMILY MEMBER"/>
    <property type="match status" value="1"/>
</dbReference>
<dbReference type="AlphaFoldDB" id="A0A5F9CTH4"/>
<evidence type="ECO:0000259" key="5">
    <source>
        <dbReference type="Pfam" id="PF05368"/>
    </source>
</evidence>
<evidence type="ECO:0000313" key="7">
    <source>
        <dbReference type="Proteomes" id="UP000001811"/>
    </source>
</evidence>
<reference evidence="6 7" key="1">
    <citation type="journal article" date="2011" name="Nature">
        <title>A high-resolution map of human evolutionary constraint using 29 mammals.</title>
        <authorList>
            <person name="Lindblad-Toh K."/>
            <person name="Garber M."/>
            <person name="Zuk O."/>
            <person name="Lin M.F."/>
            <person name="Parker B.J."/>
            <person name="Washietl S."/>
            <person name="Kheradpour P."/>
            <person name="Ernst J."/>
            <person name="Jordan G."/>
            <person name="Mauceli E."/>
            <person name="Ward L.D."/>
            <person name="Lowe C.B."/>
            <person name="Holloway A.K."/>
            <person name="Clamp M."/>
            <person name="Gnerre S."/>
            <person name="Alfoldi J."/>
            <person name="Beal K."/>
            <person name="Chang J."/>
            <person name="Clawson H."/>
            <person name="Cuff J."/>
            <person name="Di Palma F."/>
            <person name="Fitzgerald S."/>
            <person name="Flicek P."/>
            <person name="Guttman M."/>
            <person name="Hubisz M.J."/>
            <person name="Jaffe D.B."/>
            <person name="Jungreis I."/>
            <person name="Kent W.J."/>
            <person name="Kostka D."/>
            <person name="Lara M."/>
            <person name="Martins A.L."/>
            <person name="Massingham T."/>
            <person name="Moltke I."/>
            <person name="Raney B.J."/>
            <person name="Rasmussen M.D."/>
            <person name="Robinson J."/>
            <person name="Stark A."/>
            <person name="Vilella A.J."/>
            <person name="Wen J."/>
            <person name="Xie X."/>
            <person name="Zody M.C."/>
            <person name="Baldwin J."/>
            <person name="Bloom T."/>
            <person name="Chin C.W."/>
            <person name="Heiman D."/>
            <person name="Nicol R."/>
            <person name="Nusbaum C."/>
            <person name="Young S."/>
            <person name="Wilkinson J."/>
            <person name="Worley K.C."/>
            <person name="Kovar C.L."/>
            <person name="Muzny D.M."/>
            <person name="Gibbs R.A."/>
            <person name="Cree A."/>
            <person name="Dihn H.H."/>
            <person name="Fowler G."/>
            <person name="Jhangiani S."/>
            <person name="Joshi V."/>
            <person name="Lee S."/>
            <person name="Lewis L.R."/>
            <person name="Nazareth L.V."/>
            <person name="Okwuonu G."/>
            <person name="Santibanez J."/>
            <person name="Warren W.C."/>
            <person name="Mardis E.R."/>
            <person name="Weinstock G.M."/>
            <person name="Wilson R.K."/>
            <person name="Delehaunty K."/>
            <person name="Dooling D."/>
            <person name="Fronik C."/>
            <person name="Fulton L."/>
            <person name="Fulton B."/>
            <person name="Graves T."/>
            <person name="Minx P."/>
            <person name="Sodergren E."/>
            <person name="Birney E."/>
            <person name="Margulies E.H."/>
            <person name="Herrero J."/>
            <person name="Green E.D."/>
            <person name="Haussler D."/>
            <person name="Siepel A."/>
            <person name="Goldman N."/>
            <person name="Pollard K.S."/>
            <person name="Pedersen J.S."/>
            <person name="Lander E.S."/>
            <person name="Kellis M."/>
        </authorList>
    </citation>
    <scope>NUCLEOTIDE SEQUENCE [LARGE SCALE GENOMIC DNA]</scope>
    <source>
        <strain evidence="6 7">Thorbecke inbred</strain>
    </source>
</reference>
<comment type="similarity">
    <text evidence="1">Belongs to the NmrA-type oxidoreductase family.</text>
</comment>
<reference evidence="6" key="3">
    <citation type="submission" date="2025-09" db="UniProtKB">
        <authorList>
            <consortium name="Ensembl"/>
        </authorList>
    </citation>
    <scope>IDENTIFICATION</scope>
    <source>
        <strain evidence="6">Thorbecke</strain>
    </source>
</reference>
<proteinExistence type="inferred from homology"/>
<evidence type="ECO:0000256" key="4">
    <source>
        <dbReference type="SAM" id="MobiDB-lite"/>
    </source>
</evidence>
<evidence type="ECO:0000313" key="6">
    <source>
        <dbReference type="Ensembl" id="ENSOCUP00000036800.1"/>
    </source>
</evidence>
<dbReference type="GO" id="GO:0005634">
    <property type="term" value="C:nucleus"/>
    <property type="evidence" value="ECO:0007669"/>
    <property type="project" value="TreeGrafter"/>
</dbReference>
<evidence type="ECO:0000256" key="2">
    <source>
        <dbReference type="ARBA" id="ARBA00022857"/>
    </source>
</evidence>
<reference evidence="6" key="2">
    <citation type="submission" date="2025-08" db="UniProtKB">
        <authorList>
            <consortium name="Ensembl"/>
        </authorList>
    </citation>
    <scope>IDENTIFICATION</scope>
    <source>
        <strain evidence="6">Thorbecke</strain>
    </source>
</reference>
<evidence type="ECO:0000256" key="3">
    <source>
        <dbReference type="ARBA" id="ARBA00040296"/>
    </source>
</evidence>
<dbReference type="EMBL" id="AAGW02014085">
    <property type="status" value="NOT_ANNOTATED_CDS"/>
    <property type="molecule type" value="Genomic_DNA"/>
</dbReference>
<dbReference type="GeneTree" id="ENSGT00940000163340"/>
<dbReference type="Gene3D" id="3.40.50.720">
    <property type="entry name" value="NAD(P)-binding Rossmann-like Domain"/>
    <property type="match status" value="1"/>
</dbReference>
<dbReference type="Proteomes" id="UP000001811">
    <property type="component" value="Chromosome 14"/>
</dbReference>
<feature type="region of interest" description="Disordered" evidence="4">
    <location>
        <begin position="1"/>
        <end position="25"/>
    </location>
</feature>
<feature type="domain" description="NmrA-like" evidence="5">
    <location>
        <begin position="99"/>
        <end position="281"/>
    </location>
</feature>
<dbReference type="Pfam" id="PF05368">
    <property type="entry name" value="NmrA"/>
    <property type="match status" value="1"/>
</dbReference>
<dbReference type="InterPro" id="IPR008030">
    <property type="entry name" value="NmrA-like"/>
</dbReference>
<dbReference type="Ensembl" id="ENSOCUT00000062369.1">
    <property type="protein sequence ID" value="ENSOCUP00000036800.1"/>
    <property type="gene ID" value="ENSOCUG00000001368.4"/>
</dbReference>
<feature type="region of interest" description="Disordered" evidence="4">
    <location>
        <begin position="60"/>
        <end position="92"/>
    </location>
</feature>
<accession>A0A5F9CTH4</accession>
<sequence>EVPPQPRTTLVSEPPRAEALRTASARALTLPDVTRPSLARLRPLPERALSWPRPLPLPSVSSLSRGGAARTGSDVSLAPALPPPPTLRGPTPICRSLARRESERGKLVADLAKRLGLKHVVFSGLENVQKLTGGRLTVPHFDGKGEVEEYFWSIGVPMTSVRLAAYFENFLTLWKPAKASDGDYYTLAIPMGDVPMHGISVADAGAAILSIFNSPEEFLGKAVGLSAEALTVQQYCDVFSKTLGKDVRDTKITPEAYEKLSFPAAKELADMCRFYQMQQDRDVALTHRLNPRVRSFNQFISDNLGAFKGL</sequence>
<dbReference type="InterPro" id="IPR051164">
    <property type="entry name" value="NmrA-like_oxidored"/>
</dbReference>
<evidence type="ECO:0000256" key="1">
    <source>
        <dbReference type="ARBA" id="ARBA00006328"/>
    </source>
</evidence>
<dbReference type="SUPFAM" id="SSF51735">
    <property type="entry name" value="NAD(P)-binding Rossmann-fold domains"/>
    <property type="match status" value="1"/>
</dbReference>
<dbReference type="InterPro" id="IPR036291">
    <property type="entry name" value="NAD(P)-bd_dom_sf"/>
</dbReference>
<dbReference type="Bgee" id="ENSOCUG00000001368">
    <property type="expression patterns" value="Expressed in ovary and 15 other cell types or tissues"/>
</dbReference>
<organism evidence="6 7">
    <name type="scientific">Oryctolagus cuniculus</name>
    <name type="common">Rabbit</name>
    <dbReference type="NCBI Taxonomy" id="9986"/>
    <lineage>
        <taxon>Eukaryota</taxon>
        <taxon>Metazoa</taxon>
        <taxon>Chordata</taxon>
        <taxon>Craniata</taxon>
        <taxon>Vertebrata</taxon>
        <taxon>Euteleostomi</taxon>
        <taxon>Mammalia</taxon>
        <taxon>Eutheria</taxon>
        <taxon>Euarchontoglires</taxon>
        <taxon>Glires</taxon>
        <taxon>Lagomorpha</taxon>
        <taxon>Leporidae</taxon>
        <taxon>Oryctolagus</taxon>
    </lineage>
</organism>